<dbReference type="InterPro" id="IPR041698">
    <property type="entry name" value="Methyltransf_25"/>
</dbReference>
<name>A0A4V3VKV5_9EURY</name>
<dbReference type="RefSeq" id="WP_141466295.1">
    <property type="nucleotide sequence ID" value="NZ_RBZW01000069.1"/>
</dbReference>
<reference evidence="3 4" key="1">
    <citation type="submission" date="2018-10" db="EMBL/GenBank/DDBJ databases">
        <title>Natronolimnobius sp. XQ-INN 246 isolated from Inner Mongolia Autonomous Region of China.</title>
        <authorList>
            <person name="Xue Q."/>
        </authorList>
    </citation>
    <scope>NUCLEOTIDE SEQUENCE [LARGE SCALE GENOMIC DNA]</scope>
    <source>
        <strain evidence="3 4">XQ-INN 246</strain>
    </source>
</reference>
<comment type="caution">
    <text evidence="3">The sequence shown here is derived from an EMBL/GenBank/DDBJ whole genome shotgun (WGS) entry which is preliminary data.</text>
</comment>
<protein>
    <submittedName>
        <fullName evidence="3">Class I SAM-dependent methyltransferase</fullName>
    </submittedName>
</protein>
<dbReference type="GO" id="GO:0008168">
    <property type="term" value="F:methyltransferase activity"/>
    <property type="evidence" value="ECO:0007669"/>
    <property type="project" value="UniProtKB-KW"/>
</dbReference>
<dbReference type="AlphaFoldDB" id="A0A4V3VKV5"/>
<dbReference type="CDD" id="cd02440">
    <property type="entry name" value="AdoMet_MTases"/>
    <property type="match status" value="1"/>
</dbReference>
<feature type="domain" description="Methyltransferase" evidence="2">
    <location>
        <begin position="69"/>
        <end position="161"/>
    </location>
</feature>
<dbReference type="EMBL" id="RBZW01000069">
    <property type="protein sequence ID" value="THE63237.1"/>
    <property type="molecule type" value="Genomic_DNA"/>
</dbReference>
<proteinExistence type="predicted"/>
<dbReference type="InterPro" id="IPR029063">
    <property type="entry name" value="SAM-dependent_MTases_sf"/>
</dbReference>
<dbReference type="SUPFAM" id="SSF53335">
    <property type="entry name" value="S-adenosyl-L-methionine-dependent methyltransferases"/>
    <property type="match status" value="1"/>
</dbReference>
<dbReference type="PANTHER" id="PTHR43591:SF24">
    <property type="entry name" value="2-METHOXY-6-POLYPRENYL-1,4-BENZOQUINOL METHYLASE, MITOCHONDRIAL"/>
    <property type="match status" value="1"/>
</dbReference>
<dbReference type="PANTHER" id="PTHR43591">
    <property type="entry name" value="METHYLTRANSFERASE"/>
    <property type="match status" value="1"/>
</dbReference>
<feature type="region of interest" description="Disordered" evidence="1">
    <location>
        <begin position="1"/>
        <end position="32"/>
    </location>
</feature>
<gene>
    <name evidence="3" type="ORF">D8Y22_19380</name>
</gene>
<evidence type="ECO:0000313" key="4">
    <source>
        <dbReference type="Proteomes" id="UP000318864"/>
    </source>
</evidence>
<accession>A0A4V3VKV5</accession>
<organism evidence="3 4">
    <name type="scientific">Salinadaptatus halalkaliphilus</name>
    <dbReference type="NCBI Taxonomy" id="2419781"/>
    <lineage>
        <taxon>Archaea</taxon>
        <taxon>Methanobacteriati</taxon>
        <taxon>Methanobacteriota</taxon>
        <taxon>Stenosarchaea group</taxon>
        <taxon>Halobacteria</taxon>
        <taxon>Halobacteriales</taxon>
        <taxon>Natrialbaceae</taxon>
        <taxon>Salinadaptatus</taxon>
    </lineage>
</organism>
<dbReference type="Proteomes" id="UP000318864">
    <property type="component" value="Unassembled WGS sequence"/>
</dbReference>
<keyword evidence="3" id="KW-0808">Transferase</keyword>
<evidence type="ECO:0000259" key="2">
    <source>
        <dbReference type="Pfam" id="PF13649"/>
    </source>
</evidence>
<sequence>MLESDTDEGDRTPSDETDTSCSTDEPESASDRWTKRVWAAGSYENIAPKYVSMAGRLVERTEVGSGDEILDVGCGTGTVAITAARRGAQVTGVDIQPNLLHRARTNAEIVAADVSWREADATALPFDPDTFDVTLSNLGHMYGDPPDTAARELLRVTRPGGRIGFTSWTPTSLYPSMAGVAMTVLSPEALPDFSEPPFLWGDPGTVDERLGDAVDDIAFETETVQYPALSPEHFWQQTATNSGMFIEVLEKVDDNNVSTLREQLIETIEPYFDGRENAVELEYGLTTATVSASGE</sequence>
<dbReference type="GO" id="GO:0032259">
    <property type="term" value="P:methylation"/>
    <property type="evidence" value="ECO:0007669"/>
    <property type="project" value="UniProtKB-KW"/>
</dbReference>
<keyword evidence="3" id="KW-0489">Methyltransferase</keyword>
<dbReference type="OrthoDB" id="8915at2157"/>
<evidence type="ECO:0000313" key="3">
    <source>
        <dbReference type="EMBL" id="THE63237.1"/>
    </source>
</evidence>
<dbReference type="Gene3D" id="3.40.50.150">
    <property type="entry name" value="Vaccinia Virus protein VP39"/>
    <property type="match status" value="1"/>
</dbReference>
<evidence type="ECO:0000256" key="1">
    <source>
        <dbReference type="SAM" id="MobiDB-lite"/>
    </source>
</evidence>
<keyword evidence="4" id="KW-1185">Reference proteome</keyword>
<dbReference type="Pfam" id="PF13649">
    <property type="entry name" value="Methyltransf_25"/>
    <property type="match status" value="1"/>
</dbReference>